<dbReference type="PROSITE" id="PS50885">
    <property type="entry name" value="HAMP"/>
    <property type="match status" value="1"/>
</dbReference>
<dbReference type="SMART" id="SM00283">
    <property type="entry name" value="MA"/>
    <property type="match status" value="1"/>
</dbReference>
<evidence type="ECO:0000256" key="8">
    <source>
        <dbReference type="ARBA" id="ARBA00023224"/>
    </source>
</evidence>
<evidence type="ECO:0000256" key="7">
    <source>
        <dbReference type="ARBA" id="ARBA00023136"/>
    </source>
</evidence>
<dbReference type="SUPFAM" id="SSF58104">
    <property type="entry name" value="Methyl-accepting chemotaxis protein (MCP) signaling domain"/>
    <property type="match status" value="1"/>
</dbReference>
<evidence type="ECO:0000256" key="2">
    <source>
        <dbReference type="ARBA" id="ARBA00022475"/>
    </source>
</evidence>
<dbReference type="EMBL" id="JBHMDO010000028">
    <property type="protein sequence ID" value="MFB9327706.1"/>
    <property type="molecule type" value="Genomic_DNA"/>
</dbReference>
<dbReference type="CDD" id="cd12912">
    <property type="entry name" value="PDC2_MCP_like"/>
    <property type="match status" value="1"/>
</dbReference>
<feature type="domain" description="HAMP" evidence="13">
    <location>
        <begin position="324"/>
        <end position="376"/>
    </location>
</feature>
<dbReference type="CDD" id="cd18773">
    <property type="entry name" value="PDC1_HK_sensor"/>
    <property type="match status" value="1"/>
</dbReference>
<keyword evidence="3" id="KW-0488">Methylation</keyword>
<dbReference type="Gene3D" id="3.30.450.20">
    <property type="entry name" value="PAS domain"/>
    <property type="match status" value="2"/>
</dbReference>
<dbReference type="InterPro" id="IPR003660">
    <property type="entry name" value="HAMP_dom"/>
</dbReference>
<dbReference type="PANTHER" id="PTHR32089">
    <property type="entry name" value="METHYL-ACCEPTING CHEMOTAXIS PROTEIN MCPB"/>
    <property type="match status" value="1"/>
</dbReference>
<gene>
    <name evidence="14" type="ORF">ACFFSY_17400</name>
</gene>
<sequence>MLRLIRRKLSNGRPSRRSSAHSKASSEHGKYGLSLRAKLIVTFVVILIGPALAISLLSYGTAKDKVGDQMKGGALQNVQLLNSVITQYASAEVANVDYLASLITEDTYTGAEQTLQRKILEPFYRSHPILSSIEFGGESGYYRNVQGTPWSQEAGHRTQPWYEEARSEASAVISAPYVSAITGEFVIGIAKAVADGSGVVRSEVKINELLSMAETVEVGKKGYAFILDGQRNSVFHPVLGAGEAAQGDWVDRLFASDEAQFTAEVNGEEEVIAFTTNPVTGWKISTTMFQAEIAEESSPILNQTMLVVIVALLIATALVYAILRGMFKSLRVMMATAETISQGELSARIPVMRQDELGKLSMSFNHMADNIHHTIRRINTTSIALATSSQEMSASVEQAAKATEHIAESSQGIYNGANRQGELLSENHARLVSITERMDTIGGFVAQLDALSSEAGARSRAGSDNVRNVVDQMGVIHDYALQQSTMMSNLTTHSSQIEQIVKVIQEIAGQTNLLALNASIEAARAGEHGKGFAVVAAEIRKLAEQTGRSTGSIKQLIGQIQASTSNAVASTGQTIAEIGKGIDVVERTDHDFKSILMAVSPLTDMSRTLREVTSEIAGQAALMIESVNNIMHIAGENTGGTESVAASVEEQLASMEQISASAASLSKTAEELAMLVDTFKL</sequence>
<dbReference type="Pfam" id="PF02743">
    <property type="entry name" value="dCache_1"/>
    <property type="match status" value="1"/>
</dbReference>
<proteinExistence type="inferred from homology"/>
<evidence type="ECO:0000313" key="15">
    <source>
        <dbReference type="Proteomes" id="UP001589747"/>
    </source>
</evidence>
<reference evidence="14 15" key="1">
    <citation type="submission" date="2024-09" db="EMBL/GenBank/DDBJ databases">
        <authorList>
            <person name="Sun Q."/>
            <person name="Mori K."/>
        </authorList>
    </citation>
    <scope>NUCLEOTIDE SEQUENCE [LARGE SCALE GENOMIC DNA]</scope>
    <source>
        <strain evidence="14 15">TISTR 2452</strain>
    </source>
</reference>
<evidence type="ECO:0000313" key="14">
    <source>
        <dbReference type="EMBL" id="MFB9327706.1"/>
    </source>
</evidence>
<feature type="transmembrane region" description="Helical" evidence="11">
    <location>
        <begin position="305"/>
        <end position="323"/>
    </location>
</feature>
<organism evidence="14 15">
    <name type="scientific">Paenibacillus aurantiacus</name>
    <dbReference type="NCBI Taxonomy" id="1936118"/>
    <lineage>
        <taxon>Bacteria</taxon>
        <taxon>Bacillati</taxon>
        <taxon>Bacillota</taxon>
        <taxon>Bacilli</taxon>
        <taxon>Bacillales</taxon>
        <taxon>Paenibacillaceae</taxon>
        <taxon>Paenibacillus</taxon>
    </lineage>
</organism>
<dbReference type="InterPro" id="IPR033479">
    <property type="entry name" value="dCache_1"/>
</dbReference>
<dbReference type="RefSeq" id="WP_377496285.1">
    <property type="nucleotide sequence ID" value="NZ_JBHMDO010000028.1"/>
</dbReference>
<dbReference type="Proteomes" id="UP001589747">
    <property type="component" value="Unassembled WGS sequence"/>
</dbReference>
<dbReference type="Pfam" id="PF00015">
    <property type="entry name" value="MCPsignal"/>
    <property type="match status" value="1"/>
</dbReference>
<dbReference type="PROSITE" id="PS50111">
    <property type="entry name" value="CHEMOTAXIS_TRANSDUC_2"/>
    <property type="match status" value="1"/>
</dbReference>
<evidence type="ECO:0000256" key="6">
    <source>
        <dbReference type="ARBA" id="ARBA00022989"/>
    </source>
</evidence>
<accession>A0ABV5KR41</accession>
<evidence type="ECO:0000256" key="3">
    <source>
        <dbReference type="ARBA" id="ARBA00022481"/>
    </source>
</evidence>
<evidence type="ECO:0000256" key="11">
    <source>
        <dbReference type="SAM" id="Phobius"/>
    </source>
</evidence>
<name>A0ABV5KR41_9BACL</name>
<dbReference type="SUPFAM" id="SSF103190">
    <property type="entry name" value="Sensory domain-like"/>
    <property type="match status" value="1"/>
</dbReference>
<comment type="similarity">
    <text evidence="9">Belongs to the methyl-accepting chemotaxis (MCP) protein family.</text>
</comment>
<evidence type="ECO:0000256" key="4">
    <source>
        <dbReference type="ARBA" id="ARBA00022500"/>
    </source>
</evidence>
<evidence type="ECO:0000256" key="1">
    <source>
        <dbReference type="ARBA" id="ARBA00004651"/>
    </source>
</evidence>
<dbReference type="PANTHER" id="PTHR32089:SF114">
    <property type="entry name" value="METHYL-ACCEPTING CHEMOTAXIS PROTEIN MCPB"/>
    <property type="match status" value="1"/>
</dbReference>
<comment type="caution">
    <text evidence="14">The sequence shown here is derived from an EMBL/GenBank/DDBJ whole genome shotgun (WGS) entry which is preliminary data.</text>
</comment>
<evidence type="ECO:0000259" key="12">
    <source>
        <dbReference type="PROSITE" id="PS50111"/>
    </source>
</evidence>
<keyword evidence="15" id="KW-1185">Reference proteome</keyword>
<dbReference type="InterPro" id="IPR029151">
    <property type="entry name" value="Sensor-like_sf"/>
</dbReference>
<comment type="subcellular location">
    <subcellularLocation>
        <location evidence="1">Cell membrane</location>
        <topology evidence="1">Multi-pass membrane protein</topology>
    </subcellularLocation>
</comment>
<feature type="domain" description="Methyl-accepting transducer" evidence="12">
    <location>
        <begin position="395"/>
        <end position="634"/>
    </location>
</feature>
<dbReference type="SMART" id="SM00304">
    <property type="entry name" value="HAMP"/>
    <property type="match status" value="1"/>
</dbReference>
<protein>
    <submittedName>
        <fullName evidence="14">Methyl-accepting chemotaxis protein</fullName>
    </submittedName>
</protein>
<dbReference type="InterPro" id="IPR004089">
    <property type="entry name" value="MCPsignal_dom"/>
</dbReference>
<dbReference type="CDD" id="cd06225">
    <property type="entry name" value="HAMP"/>
    <property type="match status" value="1"/>
</dbReference>
<keyword evidence="5 11" id="KW-0812">Transmembrane</keyword>
<feature type="transmembrane region" description="Helical" evidence="11">
    <location>
        <begin position="39"/>
        <end position="60"/>
    </location>
</feature>
<evidence type="ECO:0000256" key="10">
    <source>
        <dbReference type="PROSITE-ProRule" id="PRU00284"/>
    </source>
</evidence>
<evidence type="ECO:0000259" key="13">
    <source>
        <dbReference type="PROSITE" id="PS50885"/>
    </source>
</evidence>
<keyword evidence="6 11" id="KW-1133">Transmembrane helix</keyword>
<dbReference type="Pfam" id="PF00672">
    <property type="entry name" value="HAMP"/>
    <property type="match status" value="1"/>
</dbReference>
<dbReference type="Gene3D" id="1.10.287.950">
    <property type="entry name" value="Methyl-accepting chemotaxis protein"/>
    <property type="match status" value="1"/>
</dbReference>
<keyword evidence="8 10" id="KW-0807">Transducer</keyword>
<dbReference type="Gene3D" id="6.10.340.10">
    <property type="match status" value="1"/>
</dbReference>
<keyword evidence="7 11" id="KW-0472">Membrane</keyword>
<evidence type="ECO:0000256" key="9">
    <source>
        <dbReference type="ARBA" id="ARBA00029447"/>
    </source>
</evidence>
<keyword evidence="2" id="KW-1003">Cell membrane</keyword>
<keyword evidence="4" id="KW-0145">Chemotaxis</keyword>
<evidence type="ECO:0000256" key="5">
    <source>
        <dbReference type="ARBA" id="ARBA00022692"/>
    </source>
</evidence>